<dbReference type="InterPro" id="IPR050297">
    <property type="entry name" value="LipidA_mod_glycosyltrf_83"/>
</dbReference>
<feature type="transmembrane region" description="Helical" evidence="8">
    <location>
        <begin position="7"/>
        <end position="26"/>
    </location>
</feature>
<feature type="transmembrane region" description="Helical" evidence="8">
    <location>
        <begin position="269"/>
        <end position="291"/>
    </location>
</feature>
<keyword evidence="3" id="KW-0328">Glycosyltransferase</keyword>
<name>A0ABS6X0Y1_9BACT</name>
<proteinExistence type="predicted"/>
<evidence type="ECO:0000256" key="1">
    <source>
        <dbReference type="ARBA" id="ARBA00004651"/>
    </source>
</evidence>
<evidence type="ECO:0000256" key="5">
    <source>
        <dbReference type="ARBA" id="ARBA00022692"/>
    </source>
</evidence>
<feature type="transmembrane region" description="Helical" evidence="8">
    <location>
        <begin position="184"/>
        <end position="200"/>
    </location>
</feature>
<reference evidence="9 10" key="1">
    <citation type="submission" date="2021-07" db="EMBL/GenBank/DDBJ databases">
        <title>Hymenobacter profundi sp. nov., isolated from deep-sea water.</title>
        <authorList>
            <person name="Kim M.K."/>
        </authorList>
    </citation>
    <scope>NUCLEOTIDE SEQUENCE [LARGE SCALE GENOMIC DNA]</scope>
    <source>
        <strain evidence="9 10">M2</strain>
    </source>
</reference>
<keyword evidence="6 8" id="KW-1133">Transmembrane helix</keyword>
<evidence type="ECO:0000256" key="3">
    <source>
        <dbReference type="ARBA" id="ARBA00022676"/>
    </source>
</evidence>
<dbReference type="Proteomes" id="UP000826188">
    <property type="component" value="Unassembled WGS sequence"/>
</dbReference>
<evidence type="ECO:0000256" key="8">
    <source>
        <dbReference type="SAM" id="Phobius"/>
    </source>
</evidence>
<keyword evidence="2" id="KW-1003">Cell membrane</keyword>
<accession>A0ABS6X0Y1</accession>
<evidence type="ECO:0000256" key="7">
    <source>
        <dbReference type="ARBA" id="ARBA00023136"/>
    </source>
</evidence>
<feature type="transmembrane region" description="Helical" evidence="8">
    <location>
        <begin position="207"/>
        <end position="226"/>
    </location>
</feature>
<evidence type="ECO:0008006" key="11">
    <source>
        <dbReference type="Google" id="ProtNLM"/>
    </source>
</evidence>
<organism evidence="9 10">
    <name type="scientific">Hymenobacter profundi</name>
    <dbReference type="NCBI Taxonomy" id="1982110"/>
    <lineage>
        <taxon>Bacteria</taxon>
        <taxon>Pseudomonadati</taxon>
        <taxon>Bacteroidota</taxon>
        <taxon>Cytophagia</taxon>
        <taxon>Cytophagales</taxon>
        <taxon>Hymenobacteraceae</taxon>
        <taxon>Hymenobacter</taxon>
    </lineage>
</organism>
<dbReference type="EMBL" id="JAHWGL010000053">
    <property type="protein sequence ID" value="MBW3129498.1"/>
    <property type="molecule type" value="Genomic_DNA"/>
</dbReference>
<protein>
    <recommendedName>
        <fullName evidence="11">Glycosyltransferase RgtA/B/C/D-like domain-containing protein</fullName>
    </recommendedName>
</protein>
<keyword evidence="4" id="KW-0808">Transferase</keyword>
<evidence type="ECO:0000256" key="6">
    <source>
        <dbReference type="ARBA" id="ARBA00022989"/>
    </source>
</evidence>
<comment type="caution">
    <text evidence="9">The sequence shown here is derived from an EMBL/GenBank/DDBJ whole genome shotgun (WGS) entry which is preliminary data.</text>
</comment>
<feature type="transmembrane region" description="Helical" evidence="8">
    <location>
        <begin position="298"/>
        <end position="315"/>
    </location>
</feature>
<comment type="subcellular location">
    <subcellularLocation>
        <location evidence="1">Cell membrane</location>
        <topology evidence="1">Multi-pass membrane protein</topology>
    </subcellularLocation>
</comment>
<sequence>MNFSASRLPLLTLLFVAVMTVAFFIFTHEGLYALDDYFYSRYAHQLLTGAFRLQPDPLGLLHDPLKERPMIFGPVAGLYALLGVNIISTTLWPLLATVGCAGILYFLYHRQAPVVASAAMLLLGLHYFTLDLTRYLYPDNILMFWCLASAAALLRGRQATQRASLWGVGFALLNFAALLSKETIVYYLPFYLLVLGRDLWQRRHVRFWCVALLTGAALLTAYLWFYRVYTDDALYRLHLIEHTNEFMKENNYLLGNRDALMARITWQPLTFFVGIGLGLMLLLAGTALPLLRRPDSDARFWLVLAGSTLALYWVGSTSLSEYNPITLLPRMTTPILPPLALAAGFGIERLWQTGRGYWVAGGLLLALAAWLHNSQAVLYALPGLYFVGVGLWRHWPGRSVLLLPGRPAVAALSLLVLAVALSIRPLYFMRKPSVSAHFAQDRLVQQQLAAPVSGGVVFVDDYLIGNYEFYYRYQLPPNLRYRRYWARDSVQLAPGQQAWLLLNRATLSNDELTRKLIRYSPDSVLSWFPRRRLLAQDGQVELYTVGLK</sequence>
<feature type="transmembrane region" description="Helical" evidence="8">
    <location>
        <begin position="335"/>
        <end position="351"/>
    </location>
</feature>
<keyword evidence="10" id="KW-1185">Reference proteome</keyword>
<evidence type="ECO:0000313" key="9">
    <source>
        <dbReference type="EMBL" id="MBW3129498.1"/>
    </source>
</evidence>
<dbReference type="PANTHER" id="PTHR33908:SF3">
    <property type="entry name" value="UNDECAPRENYL PHOSPHATE-ALPHA-4-AMINO-4-DEOXY-L-ARABINOSE ARABINOSYL TRANSFERASE"/>
    <property type="match status" value="1"/>
</dbReference>
<evidence type="ECO:0000313" key="10">
    <source>
        <dbReference type="Proteomes" id="UP000826188"/>
    </source>
</evidence>
<dbReference type="PANTHER" id="PTHR33908">
    <property type="entry name" value="MANNOSYLTRANSFERASE YKCB-RELATED"/>
    <property type="match status" value="1"/>
</dbReference>
<keyword evidence="5 8" id="KW-0812">Transmembrane</keyword>
<evidence type="ECO:0000256" key="4">
    <source>
        <dbReference type="ARBA" id="ARBA00022679"/>
    </source>
</evidence>
<feature type="transmembrane region" description="Helical" evidence="8">
    <location>
        <begin position="112"/>
        <end position="129"/>
    </location>
</feature>
<feature type="transmembrane region" description="Helical" evidence="8">
    <location>
        <begin position="408"/>
        <end position="427"/>
    </location>
</feature>
<dbReference type="RefSeq" id="WP_219159382.1">
    <property type="nucleotide sequence ID" value="NZ_JAHWGL010000053.1"/>
</dbReference>
<feature type="transmembrane region" description="Helical" evidence="8">
    <location>
        <begin position="363"/>
        <end position="388"/>
    </location>
</feature>
<keyword evidence="7 8" id="KW-0472">Membrane</keyword>
<evidence type="ECO:0000256" key="2">
    <source>
        <dbReference type="ARBA" id="ARBA00022475"/>
    </source>
</evidence>
<gene>
    <name evidence="9" type="ORF">KYK14_13115</name>
</gene>
<feature type="transmembrane region" description="Helical" evidence="8">
    <location>
        <begin position="78"/>
        <end position="105"/>
    </location>
</feature>